<feature type="compositionally biased region" description="Polar residues" evidence="1">
    <location>
        <begin position="248"/>
        <end position="260"/>
    </location>
</feature>
<dbReference type="VEuPathDB" id="FungiDB:BTJ68_13896"/>
<dbReference type="InParanoid" id="A0A1Z5SRR0"/>
<feature type="compositionally biased region" description="Acidic residues" evidence="1">
    <location>
        <begin position="175"/>
        <end position="190"/>
    </location>
</feature>
<dbReference type="AlphaFoldDB" id="A0A1Z5SRR0"/>
<evidence type="ECO:0000313" key="3">
    <source>
        <dbReference type="Proteomes" id="UP000194280"/>
    </source>
</evidence>
<organism evidence="2 3">
    <name type="scientific">Hortaea werneckii EXF-2000</name>
    <dbReference type="NCBI Taxonomy" id="1157616"/>
    <lineage>
        <taxon>Eukaryota</taxon>
        <taxon>Fungi</taxon>
        <taxon>Dikarya</taxon>
        <taxon>Ascomycota</taxon>
        <taxon>Pezizomycotina</taxon>
        <taxon>Dothideomycetes</taxon>
        <taxon>Dothideomycetidae</taxon>
        <taxon>Mycosphaerellales</taxon>
        <taxon>Teratosphaeriaceae</taxon>
        <taxon>Hortaea</taxon>
    </lineage>
</organism>
<feature type="compositionally biased region" description="Basic and acidic residues" evidence="1">
    <location>
        <begin position="129"/>
        <end position="141"/>
    </location>
</feature>
<accession>A0A1Z5SRR0</accession>
<reference evidence="2 3" key="1">
    <citation type="submission" date="2017-01" db="EMBL/GenBank/DDBJ databases">
        <title>The recent genome duplication of the halophilic yeast Hortaea werneckii: insights from long-read sequencing.</title>
        <authorList>
            <person name="Sinha S."/>
            <person name="Flibotte S."/>
            <person name="Neira M."/>
            <person name="Lenassi M."/>
            <person name="Gostincar C."/>
            <person name="Stajich J.E."/>
            <person name="Nislow C.E."/>
        </authorList>
    </citation>
    <scope>NUCLEOTIDE SEQUENCE [LARGE SCALE GENOMIC DNA]</scope>
    <source>
        <strain evidence="2 3">EXF-2000</strain>
    </source>
</reference>
<dbReference type="EMBL" id="MUNK01000292">
    <property type="protein sequence ID" value="OTA23500.1"/>
    <property type="molecule type" value="Genomic_DNA"/>
</dbReference>
<proteinExistence type="predicted"/>
<dbReference type="OrthoDB" id="20473at2759"/>
<feature type="region of interest" description="Disordered" evidence="1">
    <location>
        <begin position="165"/>
        <end position="272"/>
    </location>
</feature>
<feature type="compositionally biased region" description="Pro residues" evidence="1">
    <location>
        <begin position="8"/>
        <end position="17"/>
    </location>
</feature>
<gene>
    <name evidence="2" type="ORF">BTJ68_13896</name>
</gene>
<evidence type="ECO:0000256" key="1">
    <source>
        <dbReference type="SAM" id="MobiDB-lite"/>
    </source>
</evidence>
<name>A0A1Z5SRR0_HORWE</name>
<protein>
    <submittedName>
        <fullName evidence="2">Uncharacterized protein</fullName>
    </submittedName>
</protein>
<keyword evidence="3" id="KW-1185">Reference proteome</keyword>
<feature type="compositionally biased region" description="Pro residues" evidence="1">
    <location>
        <begin position="98"/>
        <end position="108"/>
    </location>
</feature>
<dbReference type="Proteomes" id="UP000194280">
    <property type="component" value="Unassembled WGS sequence"/>
</dbReference>
<sequence length="348" mass="37672">MPSLTINPPRPPPPPPERNTNSTPPAPPDNTSFTFSAPPPGSATFYPTVANTTTTTTTSALSNDAGSPTAPEYSPITPKVQPILPAISSSQQYDGPLQQPPPPSPPPEDSTDAIALRAAISALQFQKKKAQEDLRTLEHTKQHALKNPSQFKEALVAGKLKEERREFGGVQGILDENDSGEEGASDDEDGVGQTPAPDGEDDAMGGATEEVARKGSTNGEAPVAAGGRNTSDSAPPAPAPAQHDQEYNRSQSPTTKNPAAQQEHFPPIPGAQNVVRTPYINWEKYHILSEPLDRLHEQQRRWPGVGGISPSDQRRRRSEREYSVAAPYSPFYDRLDEDTLLRRRDDEE</sequence>
<evidence type="ECO:0000313" key="2">
    <source>
        <dbReference type="EMBL" id="OTA23500.1"/>
    </source>
</evidence>
<feature type="region of interest" description="Disordered" evidence="1">
    <location>
        <begin position="297"/>
        <end position="322"/>
    </location>
</feature>
<feature type="region of interest" description="Disordered" evidence="1">
    <location>
        <begin position="129"/>
        <end position="151"/>
    </location>
</feature>
<comment type="caution">
    <text evidence="2">The sequence shown here is derived from an EMBL/GenBank/DDBJ whole genome shotgun (WGS) entry which is preliminary data.</text>
</comment>
<feature type="region of interest" description="Disordered" evidence="1">
    <location>
        <begin position="1"/>
        <end position="112"/>
    </location>
</feature>